<evidence type="ECO:0000313" key="5">
    <source>
        <dbReference type="Proteomes" id="UP000006201"/>
    </source>
</evidence>
<keyword evidence="5" id="KW-1185">Reference proteome</keyword>
<dbReference type="eggNOG" id="COG3540">
    <property type="taxonomic scope" value="Bacteria"/>
</dbReference>
<dbReference type="Proteomes" id="UP000006201">
    <property type="component" value="Unassembled WGS sequence"/>
</dbReference>
<feature type="signal peptide" evidence="1">
    <location>
        <begin position="1"/>
        <end position="27"/>
    </location>
</feature>
<dbReference type="PANTHER" id="PTHR43606">
    <property type="entry name" value="PHOSPHATASE, PUTATIVE (AFU_ORTHOLOGUE AFUA_6G08710)-RELATED"/>
    <property type="match status" value="1"/>
</dbReference>
<dbReference type="Pfam" id="PF09423">
    <property type="entry name" value="PhoD"/>
    <property type="match status" value="1"/>
</dbReference>
<dbReference type="CDD" id="cd07389">
    <property type="entry name" value="MPP_PhoD"/>
    <property type="match status" value="1"/>
</dbReference>
<keyword evidence="1" id="KW-0732">Signal</keyword>
<dbReference type="AlphaFoldDB" id="A4CFZ6"/>
<feature type="chain" id="PRO_5002666327" evidence="1">
    <location>
        <begin position="28"/>
        <end position="571"/>
    </location>
</feature>
<evidence type="ECO:0000259" key="2">
    <source>
        <dbReference type="Pfam" id="PF09423"/>
    </source>
</evidence>
<sequence>MKTINRRAFLKASLMGVGSVTTLIALSGCSSNDDDDQQKIDNGFKTQFDHGIASGDPLTDKAIIWTRVTPQGTPSSVQVLVEVATDTNFTQRVLNETTTALASKDYTIKIDVSGLNANTHYYYRFSTEFASTATGQFKTLPINNVSNVKLAVFSCANYPAGHFNVYKAALELTELDAVVHLGDYIYEYGMGGYATEHAQELNRSLAADNANELLTLDDYRKRYALYRGDVNLQALHAKAAFIAIWDDHEVANDAYNEGAENHNADEGDYKTRQNAALQAYFEWMPIRPYVKDFTESLYRHFQFGDLVALYMLDTRHEFRVKPLEYADYIDPMTGQLDQQGFIADLSNPSRDLLGQSQLNWLQTHMATSDATWQVLGQQILMTKMNIPAELLASLANPSASIATQFQQLADIKTRQISRDPSLTTTELARINTVAPYNLDAWDGYPIEREQILAIAREFNKNLVVLAGDTHNAWAGQLTDMHGNNVGFEFATASVSSPGLEYYLGLDQPTAKQFERGLTFLVEDLRFANITQRGFMVMEFNHQQAKSTWHFVDTIMNTDFTVSTKTASVAAK</sequence>
<name>A4CFZ6_9GAMM</name>
<dbReference type="PROSITE" id="PS51257">
    <property type="entry name" value="PROKAR_LIPOPROTEIN"/>
    <property type="match status" value="1"/>
</dbReference>
<comment type="caution">
    <text evidence="4">The sequence shown here is derived from an EMBL/GenBank/DDBJ whole genome shotgun (WGS) entry which is preliminary data.</text>
</comment>
<dbReference type="HOGENOM" id="CLU_015982_1_0_6"/>
<dbReference type="STRING" id="87626.PTD2_04963"/>
<evidence type="ECO:0000256" key="1">
    <source>
        <dbReference type="SAM" id="SignalP"/>
    </source>
</evidence>
<dbReference type="InterPro" id="IPR032093">
    <property type="entry name" value="PhoD_N"/>
</dbReference>
<gene>
    <name evidence="4" type="ORF">PTD2_04963</name>
</gene>
<dbReference type="SUPFAM" id="SSF56300">
    <property type="entry name" value="Metallo-dependent phosphatases"/>
    <property type="match status" value="1"/>
</dbReference>
<dbReference type="RefSeq" id="WP_009839397.1">
    <property type="nucleotide sequence ID" value="NZ_AAOH01000020.1"/>
</dbReference>
<dbReference type="InterPro" id="IPR052900">
    <property type="entry name" value="Phospholipid_Metab_Enz"/>
</dbReference>
<dbReference type="Gene3D" id="2.60.40.380">
    <property type="entry name" value="Purple acid phosphatase-like, N-terminal"/>
    <property type="match status" value="1"/>
</dbReference>
<protein>
    <submittedName>
        <fullName evidence="4">Phosphodiesterase/alkaline phosphatase D</fullName>
    </submittedName>
</protein>
<dbReference type="Pfam" id="PF16655">
    <property type="entry name" value="PhoD_N"/>
    <property type="match status" value="1"/>
</dbReference>
<dbReference type="InterPro" id="IPR018946">
    <property type="entry name" value="PhoD-like_MPP"/>
</dbReference>
<accession>A4CFZ6</accession>
<dbReference type="InterPro" id="IPR029052">
    <property type="entry name" value="Metallo-depent_PP-like"/>
</dbReference>
<dbReference type="InterPro" id="IPR038607">
    <property type="entry name" value="PhoD-like_sf"/>
</dbReference>
<dbReference type="OrthoDB" id="327733at2"/>
<evidence type="ECO:0000259" key="3">
    <source>
        <dbReference type="Pfam" id="PF16655"/>
    </source>
</evidence>
<reference evidence="4 5" key="1">
    <citation type="submission" date="2006-02" db="EMBL/GenBank/DDBJ databases">
        <authorList>
            <person name="Moran M.A."/>
            <person name="Kjelleberg S."/>
            <person name="Egan S."/>
            <person name="Saunders N."/>
            <person name="Thomas T."/>
            <person name="Ferriera S."/>
            <person name="Johnson J."/>
            <person name="Kravitz S."/>
            <person name="Halpern A."/>
            <person name="Remington K."/>
            <person name="Beeson K."/>
            <person name="Tran B."/>
            <person name="Rogers Y.-H."/>
            <person name="Friedman R."/>
            <person name="Venter J.C."/>
        </authorList>
    </citation>
    <scope>NUCLEOTIDE SEQUENCE [LARGE SCALE GENOMIC DNA]</scope>
    <source>
        <strain evidence="4 5">D2</strain>
    </source>
</reference>
<dbReference type="Gene3D" id="3.60.21.70">
    <property type="entry name" value="PhoD-like phosphatase"/>
    <property type="match status" value="1"/>
</dbReference>
<feature type="domain" description="Phospholipase D N-terminal" evidence="3">
    <location>
        <begin position="50"/>
        <end position="139"/>
    </location>
</feature>
<organism evidence="4 5">
    <name type="scientific">Pseudoalteromonas tunicata D2</name>
    <dbReference type="NCBI Taxonomy" id="87626"/>
    <lineage>
        <taxon>Bacteria</taxon>
        <taxon>Pseudomonadati</taxon>
        <taxon>Pseudomonadota</taxon>
        <taxon>Gammaproteobacteria</taxon>
        <taxon>Alteromonadales</taxon>
        <taxon>Pseudoalteromonadaceae</taxon>
        <taxon>Pseudoalteromonas</taxon>
    </lineage>
</organism>
<evidence type="ECO:0000313" key="4">
    <source>
        <dbReference type="EMBL" id="EAR26344.1"/>
    </source>
</evidence>
<proteinExistence type="predicted"/>
<dbReference type="EMBL" id="AAOH01000020">
    <property type="protein sequence ID" value="EAR26344.1"/>
    <property type="molecule type" value="Genomic_DNA"/>
</dbReference>
<feature type="domain" description="PhoD-like phosphatase metallophosphatase" evidence="2">
    <location>
        <begin position="150"/>
        <end position="548"/>
    </location>
</feature>
<dbReference type="PANTHER" id="PTHR43606:SF2">
    <property type="entry name" value="ALKALINE PHOSPHATASE FAMILY PROTEIN (AFU_ORTHOLOGUE AFUA_5G03860)"/>
    <property type="match status" value="1"/>
</dbReference>